<dbReference type="Gene3D" id="1.25.40.10">
    <property type="entry name" value="Tetratricopeptide repeat domain"/>
    <property type="match status" value="1"/>
</dbReference>
<proteinExistence type="predicted"/>
<sequence>MTDVHLATSYAGDAAQVEDTLGLPSYAQFKRYATFRTDLTDFGVDMKQLTRLLAECEYGLAVGGMGLGDLNVLFAAIAKRSGALTYDGVLRLCRLLRPRLAKLEAMMEATDPDQRDPTRYRPRTAPGGRPGSGSGADLWGTLSGRLRGGGGGGWLHRGGGGGFVGPDPGSSNPQIDFAAGMAAGEGGGSGAAAAGPSTGQGGGAAAAGSQQQPSAAPPGGRSVAFRQVPEQGTSQPAAAAAAPASSNPAGANRISMIGNTDIAGLGGAGGSGPSTSGRASAVPNGLSSLMALRDPPVLLREQLPPPPCSFPSIAARISGIMVLYRDGEMTRVGLALRDLQRDWEDAASAAAVTAAIRRQASAALASSGAAEPSNSDLRGEIPLEGRIWLLLLHGCSLMMDGKYRAARKSLQAAETLFNPKVLGIEHPYHHCTHMFFGLLSYYEQQYEEAIDKFECAKELANLVSRGSLNVTARRNEAACLNNKGVCHSLLGNRSEAVIAFRAAHQLLRPTDGIAEVPEALVAQRNLNKALKQGFALNTARLRPTSAPAMYSHVGSTSIPRDQKLQTFLRTAITMRPPAPATVVPAWCHKVTADDIIARKKAKEAEKKAKAKAAEKAKSGGDRAKSKVKKPPPFDAMTTYPFAAYGLANIKLAAVKRGRRKKAAAAT</sequence>
<organism evidence="3">
    <name type="scientific">Volvox carteri f. nagariensis</name>
    <dbReference type="NCBI Taxonomy" id="3068"/>
    <lineage>
        <taxon>Eukaryota</taxon>
        <taxon>Viridiplantae</taxon>
        <taxon>Chlorophyta</taxon>
        <taxon>core chlorophytes</taxon>
        <taxon>Chlorophyceae</taxon>
        <taxon>CS clade</taxon>
        <taxon>Chlamydomonadales</taxon>
        <taxon>Volvocaceae</taxon>
        <taxon>Volvox</taxon>
    </lineage>
</organism>
<evidence type="ECO:0000313" key="2">
    <source>
        <dbReference type="EMBL" id="EFJ46194.1"/>
    </source>
</evidence>
<evidence type="ECO:0000313" key="3">
    <source>
        <dbReference type="Proteomes" id="UP000001058"/>
    </source>
</evidence>
<gene>
    <name evidence="2" type="ORF">VOLCADRAFT_105630</name>
</gene>
<dbReference type="InterPro" id="IPR011990">
    <property type="entry name" value="TPR-like_helical_dom_sf"/>
</dbReference>
<dbReference type="EMBL" id="GL378352">
    <property type="protein sequence ID" value="EFJ46194.1"/>
    <property type="molecule type" value="Genomic_DNA"/>
</dbReference>
<feature type="region of interest" description="Disordered" evidence="1">
    <location>
        <begin position="108"/>
        <end position="253"/>
    </location>
</feature>
<dbReference type="KEGG" id="vcn:VOLCADRAFT_105630"/>
<dbReference type="GeneID" id="9627299"/>
<feature type="compositionally biased region" description="Basic and acidic residues" evidence="1">
    <location>
        <begin position="606"/>
        <end position="624"/>
    </location>
</feature>
<evidence type="ECO:0000256" key="1">
    <source>
        <dbReference type="SAM" id="MobiDB-lite"/>
    </source>
</evidence>
<feature type="compositionally biased region" description="Gly residues" evidence="1">
    <location>
        <begin position="146"/>
        <end position="164"/>
    </location>
</feature>
<dbReference type="AlphaFoldDB" id="D8U1Z1"/>
<dbReference type="RefSeq" id="XP_002952641.1">
    <property type="nucleotide sequence ID" value="XM_002952595.1"/>
</dbReference>
<protein>
    <submittedName>
        <fullName evidence="2">Uncharacterized protein</fullName>
    </submittedName>
</protein>
<dbReference type="InParanoid" id="D8U1Z1"/>
<feature type="region of interest" description="Disordered" evidence="1">
    <location>
        <begin position="606"/>
        <end position="632"/>
    </location>
</feature>
<dbReference type="Proteomes" id="UP000001058">
    <property type="component" value="Unassembled WGS sequence"/>
</dbReference>
<feature type="compositionally biased region" description="Low complexity" evidence="1">
    <location>
        <begin position="236"/>
        <end position="252"/>
    </location>
</feature>
<dbReference type="SUPFAM" id="SSF48452">
    <property type="entry name" value="TPR-like"/>
    <property type="match status" value="1"/>
</dbReference>
<feature type="compositionally biased region" description="Low complexity" evidence="1">
    <location>
        <begin position="206"/>
        <end position="220"/>
    </location>
</feature>
<dbReference type="OrthoDB" id="535553at2759"/>
<accession>D8U1Z1</accession>
<name>D8U1Z1_VOLCA</name>
<reference evidence="2 3" key="1">
    <citation type="journal article" date="2010" name="Science">
        <title>Genomic analysis of organismal complexity in the multicellular green alga Volvox carteri.</title>
        <authorList>
            <person name="Prochnik S.E."/>
            <person name="Umen J."/>
            <person name="Nedelcu A.M."/>
            <person name="Hallmann A."/>
            <person name="Miller S.M."/>
            <person name="Nishii I."/>
            <person name="Ferris P."/>
            <person name="Kuo A."/>
            <person name="Mitros T."/>
            <person name="Fritz-Laylin L.K."/>
            <person name="Hellsten U."/>
            <person name="Chapman J."/>
            <person name="Simakov O."/>
            <person name="Rensing S.A."/>
            <person name="Terry A."/>
            <person name="Pangilinan J."/>
            <person name="Kapitonov V."/>
            <person name="Jurka J."/>
            <person name="Salamov A."/>
            <person name="Shapiro H."/>
            <person name="Schmutz J."/>
            <person name="Grimwood J."/>
            <person name="Lindquist E."/>
            <person name="Lucas S."/>
            <person name="Grigoriev I.V."/>
            <person name="Schmitt R."/>
            <person name="Kirk D."/>
            <person name="Rokhsar D.S."/>
        </authorList>
    </citation>
    <scope>NUCLEOTIDE SEQUENCE [LARGE SCALE GENOMIC DNA]</scope>
    <source>
        <strain evidence="3">f. Nagariensis / Eve</strain>
    </source>
</reference>
<keyword evidence="3" id="KW-1185">Reference proteome</keyword>